<dbReference type="InterPro" id="IPR016024">
    <property type="entry name" value="ARM-type_fold"/>
</dbReference>
<feature type="region of interest" description="Disordered" evidence="1">
    <location>
        <begin position="131"/>
        <end position="159"/>
    </location>
</feature>
<feature type="compositionally biased region" description="Pro residues" evidence="1">
    <location>
        <begin position="367"/>
        <end position="389"/>
    </location>
</feature>
<dbReference type="InterPro" id="IPR011989">
    <property type="entry name" value="ARM-like"/>
</dbReference>
<dbReference type="Proteomes" id="UP000193380">
    <property type="component" value="Unassembled WGS sequence"/>
</dbReference>
<feature type="compositionally biased region" description="Polar residues" evidence="1">
    <location>
        <begin position="33"/>
        <end position="46"/>
    </location>
</feature>
<evidence type="ECO:0000256" key="1">
    <source>
        <dbReference type="SAM" id="MobiDB-lite"/>
    </source>
</evidence>
<reference evidence="2" key="1">
    <citation type="journal article" date="2014" name="Nat. Commun.">
        <title>The rainbow trout genome provides novel insights into evolution after whole-genome duplication in vertebrates.</title>
        <authorList>
            <person name="Berthelot C."/>
            <person name="Brunet F."/>
            <person name="Chalopin D."/>
            <person name="Juanchich A."/>
            <person name="Bernard M."/>
            <person name="Noel B."/>
            <person name="Bento P."/>
            <person name="Da Silva C."/>
            <person name="Labadie K."/>
            <person name="Alberti A."/>
            <person name="Aury J.M."/>
            <person name="Louis A."/>
            <person name="Dehais P."/>
            <person name="Bardou P."/>
            <person name="Montfort J."/>
            <person name="Klopp C."/>
            <person name="Cabau C."/>
            <person name="Gaspin C."/>
            <person name="Thorgaard G.H."/>
            <person name="Boussaha M."/>
            <person name="Quillet E."/>
            <person name="Guyomard R."/>
            <person name="Galiana D."/>
            <person name="Bobe J."/>
            <person name="Volff J.N."/>
            <person name="Genet C."/>
            <person name="Wincker P."/>
            <person name="Jaillon O."/>
            <person name="Roest Crollius H."/>
            <person name="Guiguen Y."/>
        </authorList>
    </citation>
    <scope>NUCLEOTIDE SEQUENCE [LARGE SCALE GENOMIC DNA]</scope>
</reference>
<dbReference type="FunFam" id="1.25.10.10:FF:000080">
    <property type="entry name" value="lisH domain and HEAT repeat-containing protein KIAA1468 homolog"/>
    <property type="match status" value="1"/>
</dbReference>
<feature type="region of interest" description="Disordered" evidence="1">
    <location>
        <begin position="361"/>
        <end position="433"/>
    </location>
</feature>
<reference evidence="2" key="2">
    <citation type="submission" date="2014-03" db="EMBL/GenBank/DDBJ databases">
        <authorList>
            <person name="Genoscope - CEA"/>
        </authorList>
    </citation>
    <scope>NUCLEOTIDE SEQUENCE</scope>
</reference>
<dbReference type="InterPro" id="IPR040362">
    <property type="entry name" value="RELCH"/>
</dbReference>
<dbReference type="PANTHER" id="PTHR32059">
    <property type="entry name" value="RAB11-BINDING PROTEIN RELCH"/>
    <property type="match status" value="1"/>
</dbReference>
<dbReference type="PaxDb" id="8022-A0A060Y3P8"/>
<gene>
    <name evidence="2" type="ORF">GSONMT00038235001</name>
</gene>
<dbReference type="SMART" id="SM00667">
    <property type="entry name" value="LisH"/>
    <property type="match status" value="1"/>
</dbReference>
<dbReference type="STRING" id="8022.A0A060Y3P8"/>
<feature type="region of interest" description="Disordered" evidence="1">
    <location>
        <begin position="1"/>
        <end position="54"/>
    </location>
</feature>
<dbReference type="PROSITE" id="PS50896">
    <property type="entry name" value="LISH"/>
    <property type="match status" value="1"/>
</dbReference>
<accession>A0A060Y3P8</accession>
<name>A0A060Y3P8_ONCMY</name>
<feature type="compositionally biased region" description="Polar residues" evidence="1">
    <location>
        <begin position="412"/>
        <end position="429"/>
    </location>
</feature>
<dbReference type="AlphaFoldDB" id="A0A060Y3P8"/>
<dbReference type="PANTHER" id="PTHR32059:SF0">
    <property type="entry name" value="RAB11-BINDING PROTEIN RELCH"/>
    <property type="match status" value="1"/>
</dbReference>
<dbReference type="SUPFAM" id="SSF48371">
    <property type="entry name" value="ARM repeat"/>
    <property type="match status" value="1"/>
</dbReference>
<organism evidence="2 3">
    <name type="scientific">Oncorhynchus mykiss</name>
    <name type="common">Rainbow trout</name>
    <name type="synonym">Salmo gairdneri</name>
    <dbReference type="NCBI Taxonomy" id="8022"/>
    <lineage>
        <taxon>Eukaryota</taxon>
        <taxon>Metazoa</taxon>
        <taxon>Chordata</taxon>
        <taxon>Craniata</taxon>
        <taxon>Vertebrata</taxon>
        <taxon>Euteleostomi</taxon>
        <taxon>Actinopterygii</taxon>
        <taxon>Neopterygii</taxon>
        <taxon>Teleostei</taxon>
        <taxon>Protacanthopterygii</taxon>
        <taxon>Salmoniformes</taxon>
        <taxon>Salmonidae</taxon>
        <taxon>Salmoninae</taxon>
        <taxon>Oncorhynchus</taxon>
    </lineage>
</organism>
<dbReference type="GO" id="GO:0005802">
    <property type="term" value="C:trans-Golgi network"/>
    <property type="evidence" value="ECO:0007669"/>
    <property type="project" value="InterPro"/>
</dbReference>
<dbReference type="EMBL" id="FR906314">
    <property type="protein sequence ID" value="CDQ84024.1"/>
    <property type="molecule type" value="Genomic_DNA"/>
</dbReference>
<dbReference type="GO" id="GO:0055037">
    <property type="term" value="C:recycling endosome"/>
    <property type="evidence" value="ECO:0007669"/>
    <property type="project" value="TreeGrafter"/>
</dbReference>
<proteinExistence type="predicted"/>
<dbReference type="GO" id="GO:0032367">
    <property type="term" value="P:intracellular cholesterol transport"/>
    <property type="evidence" value="ECO:0007669"/>
    <property type="project" value="InterPro"/>
</dbReference>
<sequence length="918" mass="101786">MAAGNVNPFNLSDSEDEADQRAEDGVHIEKSPNVGTQGPSSNNPFSPQADAEPPALLVSSTRTSPSVEGISVSVAAAAMTVALAETRVSVDVIAAQLIRDHYILTALEFHTELLESGRELPRLRDYFSNPGNFERQTGTPPACKEQGLGPGGPLNRAGSISTLDSLDFARYSDDGNRESDERVAVLEFELRKAKETIQALRTNLTQAAESDTQERNKNYSSHPETQEPIRPLEKRALNFLVNEYLLKNEYKLSAITFSDENDDQDFELWDDVGLNIPKPPDLLQIYRNCGSALPSPRNTVDVAVGVESGELTGNYITQKSDLLQQQQTEVVEELEYQISLLNEEKQSLADHIKKLQSEIQSLRRTVSPPPPDQGSQPTPPSSSTPPQPPLDNGQYLDIRGASEPDKPPTESTPPTQTISNPTHTSSQSHAKLKSRGTVVFDQPNRKLSPAFQQALLSFCKMSADSRLGAEVSRIADNEESVMLMLGRCLPHIVPNVLLAKREELIPLILCTACLHPEPKERDQLLHILFNLIKRPDDEQRQMILTGCVAFARHVGPTRVEAELLPQCWEQINHKYPERRLLVAEACGALAPYLPKEIRSSLVLSMLQQMLAEDKADMVREAVVKSLAIIMGYIDDPDKYSQGFELMLLSLGDPSERVVSAIHQVFIPAFAAWTTELGNLQTTLIPSLLARIEKLLKQGEHGLDEHKLHMFLSALQSLIPPLFSVVIQNAPFTHRVNLQGDIPPIEVTRFPRPASPLQDIATIVGSRETLSALLILYDYQLEHEGTTGWDSLLWVVNQLLPQLIDIVGRINVASTTCVHEFSRFFWRLCRTFGKIFTNTKVKPQFQEILRLSEENVDALTGNGILTKATVPIYATGVLTCYNQDEDRKLLVGFLEDVMTTLSLSHAPLDSLKASFVELG</sequence>
<feature type="region of interest" description="Disordered" evidence="1">
    <location>
        <begin position="203"/>
        <end position="230"/>
    </location>
</feature>
<evidence type="ECO:0000313" key="2">
    <source>
        <dbReference type="EMBL" id="CDQ84024.1"/>
    </source>
</evidence>
<feature type="compositionally biased region" description="Basic and acidic residues" evidence="1">
    <location>
        <begin position="19"/>
        <end position="30"/>
    </location>
</feature>
<dbReference type="InterPro" id="IPR006594">
    <property type="entry name" value="LisH"/>
</dbReference>
<evidence type="ECO:0000313" key="3">
    <source>
        <dbReference type="Proteomes" id="UP000193380"/>
    </source>
</evidence>
<dbReference type="Gene3D" id="1.25.10.10">
    <property type="entry name" value="Leucine-rich Repeat Variant"/>
    <property type="match status" value="1"/>
</dbReference>
<protein>
    <submittedName>
        <fullName evidence="2">Uncharacterized protein</fullName>
    </submittedName>
</protein>